<evidence type="ECO:0000256" key="1">
    <source>
        <dbReference type="ARBA" id="ARBA00010088"/>
    </source>
</evidence>
<keyword evidence="4" id="KW-0472">Membrane</keyword>
<evidence type="ECO:0000256" key="3">
    <source>
        <dbReference type="SAM" id="MobiDB-lite"/>
    </source>
</evidence>
<name>B8MCG0_TALSN</name>
<organism evidence="6 7">
    <name type="scientific">Talaromyces stipitatus (strain ATCC 10500 / CBS 375.48 / QM 6759 / NRRL 1006)</name>
    <name type="common">Penicillium stipitatum</name>
    <dbReference type="NCBI Taxonomy" id="441959"/>
    <lineage>
        <taxon>Eukaryota</taxon>
        <taxon>Fungi</taxon>
        <taxon>Dikarya</taxon>
        <taxon>Ascomycota</taxon>
        <taxon>Pezizomycotina</taxon>
        <taxon>Eurotiomycetes</taxon>
        <taxon>Eurotiomycetidae</taxon>
        <taxon>Eurotiales</taxon>
        <taxon>Trichocomaceae</taxon>
        <taxon>Talaromyces</taxon>
        <taxon>Talaromyces sect. Talaromyces</taxon>
    </lineage>
</organism>
<keyword evidence="7" id="KW-1185">Reference proteome</keyword>
<dbReference type="HOGENOM" id="CLU_013364_5_2_1"/>
<reference evidence="7" key="1">
    <citation type="journal article" date="2015" name="Genome Announc.">
        <title>Genome sequence of the AIDS-associated pathogen Penicillium marneffei (ATCC18224) and its near taxonomic relative Talaromyces stipitatus (ATCC10500).</title>
        <authorList>
            <person name="Nierman W.C."/>
            <person name="Fedorova-Abrams N.D."/>
            <person name="Andrianopoulos A."/>
        </authorList>
    </citation>
    <scope>NUCLEOTIDE SEQUENCE [LARGE SCALE GENOMIC DNA]</scope>
    <source>
        <strain evidence="7">ATCC 10500 / CBS 375.48 / QM 6759 / NRRL 1006</strain>
    </source>
</reference>
<dbReference type="OrthoDB" id="425534at2759"/>
<dbReference type="GeneID" id="8100274"/>
<dbReference type="VEuPathDB" id="FungiDB:TSTA_124950"/>
<dbReference type="AlphaFoldDB" id="B8MCG0"/>
<dbReference type="STRING" id="441959.B8MCG0"/>
<feature type="transmembrane region" description="Helical" evidence="4">
    <location>
        <begin position="17"/>
        <end position="35"/>
    </location>
</feature>
<dbReference type="Proteomes" id="UP000001745">
    <property type="component" value="Unassembled WGS sequence"/>
</dbReference>
<dbReference type="InterPro" id="IPR029058">
    <property type="entry name" value="AB_hydrolase_fold"/>
</dbReference>
<dbReference type="PANTHER" id="PTHR43248:SF25">
    <property type="entry name" value="AB HYDROLASE-1 DOMAIN-CONTAINING PROTEIN-RELATED"/>
    <property type="match status" value="1"/>
</dbReference>
<proteinExistence type="inferred from homology"/>
<dbReference type="Gene3D" id="3.40.50.1820">
    <property type="entry name" value="alpha/beta hydrolase"/>
    <property type="match status" value="1"/>
</dbReference>
<dbReference type="RefSeq" id="XP_002482768.1">
    <property type="nucleotide sequence ID" value="XM_002482723.1"/>
</dbReference>
<dbReference type="GO" id="GO:0016787">
    <property type="term" value="F:hydrolase activity"/>
    <property type="evidence" value="ECO:0007669"/>
    <property type="project" value="UniProtKB-KW"/>
</dbReference>
<evidence type="ECO:0000259" key="5">
    <source>
        <dbReference type="Pfam" id="PF08386"/>
    </source>
</evidence>
<evidence type="ECO:0000256" key="2">
    <source>
        <dbReference type="ARBA" id="ARBA00022801"/>
    </source>
</evidence>
<keyword evidence="2" id="KW-0378">Hydrolase</keyword>
<feature type="region of interest" description="Disordered" evidence="3">
    <location>
        <begin position="445"/>
        <end position="467"/>
    </location>
</feature>
<dbReference type="OMA" id="WAEIRMS"/>
<dbReference type="PhylomeDB" id="B8MCG0"/>
<evidence type="ECO:0000313" key="7">
    <source>
        <dbReference type="Proteomes" id="UP000001745"/>
    </source>
</evidence>
<dbReference type="InterPro" id="IPR013595">
    <property type="entry name" value="Pept_S33_TAP-like_C"/>
</dbReference>
<dbReference type="Pfam" id="PF08386">
    <property type="entry name" value="Abhydrolase_4"/>
    <property type="match status" value="1"/>
</dbReference>
<protein>
    <submittedName>
        <fullName evidence="6">Proteinase, putative</fullName>
    </submittedName>
</protein>
<keyword evidence="4" id="KW-0812">Transmembrane</keyword>
<accession>B8MCG0</accession>
<gene>
    <name evidence="6" type="ORF">TSTA_124950</name>
</gene>
<keyword evidence="4" id="KW-1133">Transmembrane helix</keyword>
<dbReference type="InParanoid" id="B8MCG0"/>
<feature type="transmembrane region" description="Helical" evidence="4">
    <location>
        <begin position="297"/>
        <end position="315"/>
    </location>
</feature>
<sequence length="656" mass="73337">MGFLENRLEGSPRGRRLSYFTAVLVTSVLASAFLFNARHWTYHARIDEQVQSTLDEHSEFAWHHIPATSNLIYYPCYGEFQCARLELPMNWNRTDGAGEKIALAIVKLPARVPINDKRYGGPVLINPGGPGGSGVSLLLRWGQRIQTIIDFTSGQPEPSDDKGKYFDIVGFDPRGTNNTTPTFSCFPDAQSRYEAKLQMEAEGVMGSSDSAVHQIWARSEALGAGCVRSDKDTEWLGNFMNTSPAVLDMVEFIERHGEWREHETERLLSEKSVQLAIDETEAAVKQRNAWKRGKEKLLYWGFSYGTILGMTFAAMQPHRIERAAIDSVVNATDYYTGSWLSNLQDTDLIMNKFYEYCHEAGPESCPFMSGETAAELKQKFENLLTSLKEDPIVVPGSVGQPWDIVTYSDLVLLLSDTLYAPYVYFDFFAKVLAEIAQKNGTSLLESKRQRHREASPASTGCQEDASGRDCYSDAHEAGIAIQCTDLVDVKDISKSSFYDYRDTLRNQSKVLGDAWSAIAMVCLGFKERPAWRFDGEIGGETSHPLLFIGNTRDPVTPLRNAHLMSTFFANSTVLEQRSEGHGSISAPSLCTAKTVRKYFQTGELPSTGTVCEVDERPFHIGKSNYQSQSLSSMDDDILRTAIQTLSREPSVSEPWF</sequence>
<feature type="domain" description="Peptidase S33 tripeptidyl aminopeptidase-like C-terminal" evidence="5">
    <location>
        <begin position="509"/>
        <end position="611"/>
    </location>
</feature>
<dbReference type="EMBL" id="EQ962655">
    <property type="protein sequence ID" value="EED18776.1"/>
    <property type="molecule type" value="Genomic_DNA"/>
</dbReference>
<dbReference type="eggNOG" id="ENOG502RY03">
    <property type="taxonomic scope" value="Eukaryota"/>
</dbReference>
<dbReference type="InterPro" id="IPR051601">
    <property type="entry name" value="Serine_prot/Carboxylest_S33"/>
</dbReference>
<evidence type="ECO:0000256" key="4">
    <source>
        <dbReference type="SAM" id="Phobius"/>
    </source>
</evidence>
<dbReference type="SUPFAM" id="SSF53474">
    <property type="entry name" value="alpha/beta-Hydrolases"/>
    <property type="match status" value="1"/>
</dbReference>
<comment type="similarity">
    <text evidence="1">Belongs to the peptidase S33 family.</text>
</comment>
<dbReference type="PANTHER" id="PTHR43248">
    <property type="entry name" value="2-SUCCINYL-6-HYDROXY-2,4-CYCLOHEXADIENE-1-CARBOXYLATE SYNTHASE"/>
    <property type="match status" value="1"/>
</dbReference>
<evidence type="ECO:0000313" key="6">
    <source>
        <dbReference type="EMBL" id="EED18776.1"/>
    </source>
</evidence>